<dbReference type="Proteomes" id="UP000199158">
    <property type="component" value="Unassembled WGS sequence"/>
</dbReference>
<dbReference type="SMART" id="SM00936">
    <property type="entry name" value="PBP5_C"/>
    <property type="match status" value="1"/>
</dbReference>
<feature type="signal peptide" evidence="16">
    <location>
        <begin position="1"/>
        <end position="25"/>
    </location>
</feature>
<dbReference type="STRING" id="474960.SAMN05216180_2495"/>
<evidence type="ECO:0000256" key="16">
    <source>
        <dbReference type="SAM" id="SignalP"/>
    </source>
</evidence>
<dbReference type="Pfam" id="PF00768">
    <property type="entry name" value="Peptidase_S11"/>
    <property type="match status" value="1"/>
</dbReference>
<feature type="domain" description="Peptidase S11 D-Ala-D-Ala carboxypeptidase A C-terminal" evidence="17">
    <location>
        <begin position="269"/>
        <end position="355"/>
    </location>
</feature>
<dbReference type="SUPFAM" id="SSF69189">
    <property type="entry name" value="Penicillin-binding protein associated domain"/>
    <property type="match status" value="1"/>
</dbReference>
<feature type="binding site" evidence="14">
    <location>
        <position position="219"/>
    </location>
    <ligand>
        <name>substrate</name>
    </ligand>
</feature>
<feature type="chain" id="PRO_5038814645" description="serine-type D-Ala-D-Ala carboxypeptidase" evidence="16">
    <location>
        <begin position="26"/>
        <end position="376"/>
    </location>
</feature>
<evidence type="ECO:0000256" key="11">
    <source>
        <dbReference type="ARBA" id="ARBA00023316"/>
    </source>
</evidence>
<keyword evidence="11" id="KW-0961">Cell wall biogenesis/degradation</keyword>
<evidence type="ECO:0000256" key="12">
    <source>
        <dbReference type="ARBA" id="ARBA00034000"/>
    </source>
</evidence>
<keyword evidence="19" id="KW-1185">Reference proteome</keyword>
<protein>
    <recommendedName>
        <fullName evidence="4">serine-type D-Ala-D-Ala carboxypeptidase</fullName>
        <ecNumber evidence="4">3.4.16.4</ecNumber>
    </recommendedName>
</protein>
<dbReference type="SUPFAM" id="SSF56601">
    <property type="entry name" value="beta-lactamase/transpeptidase-like"/>
    <property type="match status" value="1"/>
</dbReference>
<dbReference type="Pfam" id="PF07943">
    <property type="entry name" value="PBP5_C"/>
    <property type="match status" value="1"/>
</dbReference>
<accession>A0A1H8D3W0</accession>
<evidence type="ECO:0000256" key="10">
    <source>
        <dbReference type="ARBA" id="ARBA00022984"/>
    </source>
</evidence>
<dbReference type="EMBL" id="FOCG01000002">
    <property type="protein sequence ID" value="SEN01842.1"/>
    <property type="molecule type" value="Genomic_DNA"/>
</dbReference>
<evidence type="ECO:0000256" key="2">
    <source>
        <dbReference type="ARBA" id="ARBA00004752"/>
    </source>
</evidence>
<dbReference type="AlphaFoldDB" id="A0A1H8D3W0"/>
<dbReference type="RefSeq" id="WP_092755646.1">
    <property type="nucleotide sequence ID" value="NZ_FOCG01000002.1"/>
</dbReference>
<dbReference type="Gene3D" id="3.40.710.10">
    <property type="entry name" value="DD-peptidase/beta-lactamase superfamily"/>
    <property type="match status" value="1"/>
</dbReference>
<feature type="active site" description="Acyl-ester intermediate" evidence="13">
    <location>
        <position position="57"/>
    </location>
</feature>
<dbReference type="InterPro" id="IPR012907">
    <property type="entry name" value="Peptidase_S11_C"/>
</dbReference>
<sequence length="376" mass="41016">MVQKMSRFCAVLLAVCMLMTIQAYGLEVNAKGAVLVEAQSGRVLFGQNERERLPMASTTKIMSALLTLEQKNLDEYFTVDPDAIQVEGSSMGLSKGDSVTLRILAAGMLLSSGNDAANAAAVHIAGSQQAFAEMMNKRAEELGMKDTSFVTPSGLDHEGHYSTAYDMAILAQAALKNEAFSEICSQYRMTLEYGDPPYRRWLKNHNRLLNDYKGAIGVKTGFTKKAGRCLVSSAQRDGVTLITVTLACPDDWRVHTKLLDYGFEQLKSTDLSALLPPLGIAVGGGVKSHVNLEPQSSLTAALIDGEQDRVKAKILLNPFVLAPVKKGTSAGEVIFTLDGKPLRSIPLCITEDIEARPITEKQKGFFDKIKDFFHYK</sequence>
<dbReference type="InterPro" id="IPR001967">
    <property type="entry name" value="Peptidase_S11_N"/>
</dbReference>
<evidence type="ECO:0000259" key="17">
    <source>
        <dbReference type="SMART" id="SM00936"/>
    </source>
</evidence>
<dbReference type="PRINTS" id="PR00725">
    <property type="entry name" value="DADACBPTASE1"/>
</dbReference>
<evidence type="ECO:0000256" key="9">
    <source>
        <dbReference type="ARBA" id="ARBA00022960"/>
    </source>
</evidence>
<keyword evidence="9" id="KW-0133">Cell shape</keyword>
<dbReference type="GO" id="GO:0071555">
    <property type="term" value="P:cell wall organization"/>
    <property type="evidence" value="ECO:0007669"/>
    <property type="project" value="UniProtKB-KW"/>
</dbReference>
<dbReference type="GO" id="GO:0009252">
    <property type="term" value="P:peptidoglycan biosynthetic process"/>
    <property type="evidence" value="ECO:0007669"/>
    <property type="project" value="UniProtKB-UniPathway"/>
</dbReference>
<dbReference type="InterPro" id="IPR015956">
    <property type="entry name" value="Peniciliin-bd_prot_C_sf"/>
</dbReference>
<gene>
    <name evidence="18" type="ORF">SAMN05216180_2495</name>
</gene>
<evidence type="ECO:0000256" key="1">
    <source>
        <dbReference type="ARBA" id="ARBA00003217"/>
    </source>
</evidence>
<dbReference type="InterPro" id="IPR037167">
    <property type="entry name" value="Peptidase_S11_C_sf"/>
</dbReference>
<dbReference type="InterPro" id="IPR012338">
    <property type="entry name" value="Beta-lactam/transpept-like"/>
</dbReference>
<evidence type="ECO:0000256" key="5">
    <source>
        <dbReference type="ARBA" id="ARBA00022645"/>
    </source>
</evidence>
<comment type="function">
    <text evidence="1">Removes C-terminal D-alanyl residues from sugar-peptide cell wall precursors.</text>
</comment>
<evidence type="ECO:0000256" key="14">
    <source>
        <dbReference type="PIRSR" id="PIRSR618044-2"/>
    </source>
</evidence>
<dbReference type="PANTHER" id="PTHR21581:SF33">
    <property type="entry name" value="D-ALANYL-D-ALANINE CARBOXYPEPTIDASE DACB"/>
    <property type="match status" value="1"/>
</dbReference>
<evidence type="ECO:0000256" key="7">
    <source>
        <dbReference type="ARBA" id="ARBA00022729"/>
    </source>
</evidence>
<dbReference type="OrthoDB" id="9791132at2"/>
<evidence type="ECO:0000256" key="6">
    <source>
        <dbReference type="ARBA" id="ARBA00022670"/>
    </source>
</evidence>
<dbReference type="InterPro" id="IPR018044">
    <property type="entry name" value="Peptidase_S11"/>
</dbReference>
<evidence type="ECO:0000256" key="15">
    <source>
        <dbReference type="RuleBase" id="RU004016"/>
    </source>
</evidence>
<evidence type="ECO:0000256" key="13">
    <source>
        <dbReference type="PIRSR" id="PIRSR618044-1"/>
    </source>
</evidence>
<evidence type="ECO:0000256" key="8">
    <source>
        <dbReference type="ARBA" id="ARBA00022801"/>
    </source>
</evidence>
<evidence type="ECO:0000313" key="19">
    <source>
        <dbReference type="Proteomes" id="UP000199158"/>
    </source>
</evidence>
<evidence type="ECO:0000313" key="18">
    <source>
        <dbReference type="EMBL" id="SEN01842.1"/>
    </source>
</evidence>
<comment type="pathway">
    <text evidence="2">Cell wall biogenesis; peptidoglycan biosynthesis.</text>
</comment>
<name>A0A1H8D3W0_9FIRM</name>
<organism evidence="18 19">
    <name type="scientific">Hydrogenoanaerobacterium saccharovorans</name>
    <dbReference type="NCBI Taxonomy" id="474960"/>
    <lineage>
        <taxon>Bacteria</taxon>
        <taxon>Bacillati</taxon>
        <taxon>Bacillota</taxon>
        <taxon>Clostridia</taxon>
        <taxon>Eubacteriales</taxon>
        <taxon>Oscillospiraceae</taxon>
        <taxon>Hydrogenoanaerobacterium</taxon>
    </lineage>
</organism>
<keyword evidence="6" id="KW-0645">Protease</keyword>
<keyword evidence="7 16" id="KW-0732">Signal</keyword>
<keyword evidence="10" id="KW-0573">Peptidoglycan synthesis</keyword>
<dbReference type="GO" id="GO:0006508">
    <property type="term" value="P:proteolysis"/>
    <property type="evidence" value="ECO:0007669"/>
    <property type="project" value="UniProtKB-KW"/>
</dbReference>
<evidence type="ECO:0000256" key="4">
    <source>
        <dbReference type="ARBA" id="ARBA00012448"/>
    </source>
</evidence>
<proteinExistence type="inferred from homology"/>
<comment type="catalytic activity">
    <reaction evidence="12">
        <text>Preferential cleavage: (Ac)2-L-Lys-D-Ala-|-D-Ala. Also transpeptidation of peptidyl-alanyl moieties that are N-acyl substituents of D-alanine.</text>
        <dbReference type="EC" id="3.4.16.4"/>
    </reaction>
</comment>
<keyword evidence="5 18" id="KW-0121">Carboxypeptidase</keyword>
<reference evidence="18 19" key="1">
    <citation type="submission" date="2016-10" db="EMBL/GenBank/DDBJ databases">
        <authorList>
            <person name="de Groot N.N."/>
        </authorList>
    </citation>
    <scope>NUCLEOTIDE SEQUENCE [LARGE SCALE GENOMIC DNA]</scope>
    <source>
        <strain evidence="18 19">CGMCC 1.5070</strain>
    </source>
</reference>
<dbReference type="Gene3D" id="2.60.410.10">
    <property type="entry name" value="D-Ala-D-Ala carboxypeptidase, C-terminal domain"/>
    <property type="match status" value="1"/>
</dbReference>
<dbReference type="EC" id="3.4.16.4" evidence="4"/>
<evidence type="ECO:0000256" key="3">
    <source>
        <dbReference type="ARBA" id="ARBA00007164"/>
    </source>
</evidence>
<feature type="active site" description="Proton acceptor" evidence="13">
    <location>
        <position position="60"/>
    </location>
</feature>
<dbReference type="PANTHER" id="PTHR21581">
    <property type="entry name" value="D-ALANYL-D-ALANINE CARBOXYPEPTIDASE"/>
    <property type="match status" value="1"/>
</dbReference>
<dbReference type="GO" id="GO:0008360">
    <property type="term" value="P:regulation of cell shape"/>
    <property type="evidence" value="ECO:0007669"/>
    <property type="project" value="UniProtKB-KW"/>
</dbReference>
<dbReference type="GO" id="GO:0009002">
    <property type="term" value="F:serine-type D-Ala-D-Ala carboxypeptidase activity"/>
    <property type="evidence" value="ECO:0007669"/>
    <property type="project" value="UniProtKB-EC"/>
</dbReference>
<dbReference type="UniPathway" id="UPA00219"/>
<keyword evidence="8" id="KW-0378">Hydrolase</keyword>
<feature type="active site" evidence="13">
    <location>
        <position position="112"/>
    </location>
</feature>
<comment type="similarity">
    <text evidence="3 15">Belongs to the peptidase S11 family.</text>
</comment>